<dbReference type="EMBL" id="WJEE01000010">
    <property type="protein sequence ID" value="MRI65981.1"/>
    <property type="molecule type" value="Genomic_DNA"/>
</dbReference>
<keyword evidence="3" id="KW-1185">Reference proteome</keyword>
<evidence type="ECO:0000313" key="2">
    <source>
        <dbReference type="EMBL" id="MRI65981.1"/>
    </source>
</evidence>
<proteinExistence type="predicted"/>
<gene>
    <name evidence="2" type="ORF">GH885_06445</name>
</gene>
<evidence type="ECO:0000256" key="1">
    <source>
        <dbReference type="SAM" id="Phobius"/>
    </source>
</evidence>
<dbReference type="Proteomes" id="UP000435187">
    <property type="component" value="Unassembled WGS sequence"/>
</dbReference>
<dbReference type="Pfam" id="PF13131">
    <property type="entry name" value="DUF3951"/>
    <property type="match status" value="1"/>
</dbReference>
<name>A0A6N7QYL2_9BACI</name>
<keyword evidence="1" id="KW-0472">Membrane</keyword>
<organism evidence="2 3">
    <name type="scientific">Gracilibacillus thailandensis</name>
    <dbReference type="NCBI Taxonomy" id="563735"/>
    <lineage>
        <taxon>Bacteria</taxon>
        <taxon>Bacillati</taxon>
        <taxon>Bacillota</taxon>
        <taxon>Bacilli</taxon>
        <taxon>Bacillales</taxon>
        <taxon>Bacillaceae</taxon>
        <taxon>Gracilibacillus</taxon>
    </lineage>
</organism>
<dbReference type="AlphaFoldDB" id="A0A6N7QYL2"/>
<dbReference type="InterPro" id="IPR025028">
    <property type="entry name" value="DUF3951"/>
</dbReference>
<sequence length="82" mass="9779">MITIIFLSREVVIMFFSFLSIGIYFLIIVLILIVAFKVLIKKERPSNYYTPFDNITGQEHRAFHEEKQEQVQHEEESDDVRD</sequence>
<protein>
    <submittedName>
        <fullName evidence="2">DUF3951 domain-containing protein</fullName>
    </submittedName>
</protein>
<keyword evidence="1" id="KW-0812">Transmembrane</keyword>
<dbReference type="RefSeq" id="WP_153834754.1">
    <property type="nucleotide sequence ID" value="NZ_WJID01000017.1"/>
</dbReference>
<accession>A0A6N7QYL2</accession>
<comment type="caution">
    <text evidence="2">The sequence shown here is derived from an EMBL/GenBank/DDBJ whole genome shotgun (WGS) entry which is preliminary data.</text>
</comment>
<reference evidence="2 3" key="1">
    <citation type="submission" date="2019-10" db="EMBL/GenBank/DDBJ databases">
        <title>Gracilibacillus salitolerans sp. nov., a moderate halophile isolated from a saline soil in northwest China.</title>
        <authorList>
            <person name="Gan L."/>
        </authorList>
    </citation>
    <scope>NUCLEOTIDE SEQUENCE [LARGE SCALE GENOMIC DNA]</scope>
    <source>
        <strain evidence="2 3">TP2-8</strain>
    </source>
</reference>
<evidence type="ECO:0000313" key="3">
    <source>
        <dbReference type="Proteomes" id="UP000435187"/>
    </source>
</evidence>
<feature type="transmembrane region" description="Helical" evidence="1">
    <location>
        <begin position="12"/>
        <end position="36"/>
    </location>
</feature>
<keyword evidence="1" id="KW-1133">Transmembrane helix</keyword>